<protein>
    <submittedName>
        <fullName evidence="3">Uncharacterized protein</fullName>
    </submittedName>
</protein>
<reference evidence="3 4" key="1">
    <citation type="journal article" date="2004" name="J. Bacteriol.">
        <title>Complete genome sequence of the genetically tractable hydrogenotrophic methanogen Methanococcus maripaludis.</title>
        <authorList>
            <person name="Hendrickson E.L."/>
            <person name="Kaul R."/>
            <person name="Zhou Y."/>
            <person name="Bovee D."/>
            <person name="Chapman P."/>
            <person name="Chung J."/>
            <person name="Conway de Macario E."/>
            <person name="Dodsworth J.A."/>
            <person name="Gillett W."/>
            <person name="Graham D.E."/>
            <person name="Hackett M."/>
            <person name="Haydock A.K."/>
            <person name="Kang A."/>
            <person name="Land M.L."/>
            <person name="Levy R."/>
            <person name="Lie T.J."/>
            <person name="Major T.A."/>
            <person name="Moore B.C."/>
            <person name="Porat I."/>
            <person name="Palmeiri A."/>
            <person name="Rouse G."/>
            <person name="Saenphimmachak C."/>
            <person name="Soll D."/>
            <person name="Van Dien S."/>
            <person name="Wang T."/>
            <person name="Whitman W.B."/>
            <person name="Xia Q."/>
            <person name="Zhang Y."/>
            <person name="Larimer F.W."/>
            <person name="Olson M.V."/>
            <person name="Leigh J.A."/>
        </authorList>
    </citation>
    <scope>NUCLEOTIDE SEQUENCE [LARGE SCALE GENOMIC DNA]</scope>
    <source>
        <strain evidence="4">S2 / LL</strain>
    </source>
</reference>
<organism evidence="4">
    <name type="scientific">Methanococcus maripaludis (strain DSM 14266 / JCM 13030 / NBRC 101832 / S2 / LL)</name>
    <dbReference type="NCBI Taxonomy" id="267377"/>
    <lineage>
        <taxon>Archaea</taxon>
        <taxon>Methanobacteriati</taxon>
        <taxon>Methanobacteriota</taxon>
        <taxon>Methanomada group</taxon>
        <taxon>Methanococci</taxon>
        <taxon>Methanococcales</taxon>
        <taxon>Methanococcaceae</taxon>
        <taxon>Methanococcus</taxon>
    </lineage>
</organism>
<dbReference type="AlphaFoldDB" id="Q6M000"/>
<dbReference type="STRING" id="267377.MMP0473"/>
<feature type="coiled-coil region" evidence="1">
    <location>
        <begin position="210"/>
        <end position="237"/>
    </location>
</feature>
<sequence>MDKKENNYLLTVLWSYKYPTFVFLIVIAFAAVIFKFGLYTPYKDIFSIIEHVGTFAAAIFALVVISKMTDQLDEMRKQRKELELQREEITKPELIVTLVPDEKHFGILHIYLENIGQGIAKNVEVRFAKDGNCGIKDDITHQNIAEYPIFNRTINFLAPNQKKLLFTINAYENKDIWEKVFKFNLNCEGYPKDFELDMCELKAYTGTSNQNSVENQLSNIKLKLSDLNDNLSDISANVGCLNQDFKMDDQSIELFENAGSVLANINKICKKKSEDVLKAEDITKLMPNDNEKLNNTLLFLEKLGYLKLVYDVSNEKLPVFILILKRKYGKTD</sequence>
<keyword evidence="2" id="KW-0472">Membrane</keyword>
<dbReference type="EnsemblBacteria" id="CAF30029">
    <property type="protein sequence ID" value="CAF30029"/>
    <property type="gene ID" value="MMP0473"/>
</dbReference>
<evidence type="ECO:0000313" key="4">
    <source>
        <dbReference type="Proteomes" id="UP000000590"/>
    </source>
</evidence>
<keyword evidence="2" id="KW-1133">Transmembrane helix</keyword>
<feature type="transmembrane region" description="Helical" evidence="2">
    <location>
        <begin position="21"/>
        <end position="39"/>
    </location>
</feature>
<gene>
    <name evidence="3" type="ordered locus">MMP0473</name>
</gene>
<dbReference type="Proteomes" id="UP000000590">
    <property type="component" value="Chromosome"/>
</dbReference>
<proteinExistence type="predicted"/>
<evidence type="ECO:0000256" key="2">
    <source>
        <dbReference type="SAM" id="Phobius"/>
    </source>
</evidence>
<dbReference type="eggNOG" id="arCOG09545">
    <property type="taxonomic scope" value="Archaea"/>
</dbReference>
<dbReference type="PATRIC" id="fig|267377.15.peg.478"/>
<feature type="transmembrane region" description="Helical" evidence="2">
    <location>
        <begin position="45"/>
        <end position="66"/>
    </location>
</feature>
<evidence type="ECO:0000313" key="3">
    <source>
        <dbReference type="EMBL" id="CAF30029.1"/>
    </source>
</evidence>
<keyword evidence="1" id="KW-0175">Coiled coil</keyword>
<name>Q6M000_METMP</name>
<accession>Q6M000</accession>
<dbReference type="EMBL" id="BX950229">
    <property type="protein sequence ID" value="CAF30029.1"/>
    <property type="molecule type" value="Genomic_DNA"/>
</dbReference>
<evidence type="ECO:0000256" key="1">
    <source>
        <dbReference type="SAM" id="Coils"/>
    </source>
</evidence>
<dbReference type="HOGENOM" id="CLU_835791_0_0_2"/>
<dbReference type="GeneID" id="2761098"/>
<keyword evidence="2" id="KW-0812">Transmembrane</keyword>
<dbReference type="KEGG" id="mmp:MMP0473"/>
<dbReference type="RefSeq" id="WP_011170417.1">
    <property type="nucleotide sequence ID" value="NC_005791.1"/>
</dbReference>
<keyword evidence="4" id="KW-1185">Reference proteome</keyword>
<feature type="coiled-coil region" evidence="1">
    <location>
        <begin position="65"/>
        <end position="92"/>
    </location>
</feature>